<dbReference type="Pfam" id="PF00665">
    <property type="entry name" value="rve"/>
    <property type="match status" value="1"/>
</dbReference>
<feature type="compositionally biased region" description="Basic residues" evidence="1">
    <location>
        <begin position="72"/>
        <end position="85"/>
    </location>
</feature>
<dbReference type="InterPro" id="IPR048020">
    <property type="entry name" value="Transpos_IS3"/>
</dbReference>
<name>A0ABZ2TLB6_9BACT</name>
<accession>A0ABZ2TLB6</accession>
<sequence length="423" mass="50481">MGRHLKKNEWLKVFNLYELYINYDITKKEFMSKYIRITKKNINYWKNALHLIKTKFNNYNLGMNIESQTGKAPKKGKNVGRRKKNKKDDELREKLQDEALSKLSKEDLKKLILNVYYEIILDKYKSKNLDEVVKKIKKTISNKLTNAGIMNVLGIKKSTFYYRLKNKSNSKTQKIKYEMEIVKAFNTNKGRFGRERLSIFLKKNNNISINARTLGRYMQKLSLHCSIRQAKRKREVKNTNVKFLNIANRDYDGKNNDIYATDVSYIPSPKDVRENHVYLSVLIHHKTKKIVSWNLSKNNDVFLVMKHISSTKFPSNFIIHSDHGYQYSSHDYLNFMKKHNGIISMSRVGNSLDNREIEYFFSILKTEIFPIFQQKVKTLTFDELREKIDQFINWYNNERFIKKFNLKTPHELWEAYTKQINRV</sequence>
<dbReference type="Pfam" id="PF13333">
    <property type="entry name" value="rve_2"/>
    <property type="match status" value="1"/>
</dbReference>
<dbReference type="PANTHER" id="PTHR46889:SF5">
    <property type="entry name" value="INTEGRASE PROTEIN"/>
    <property type="match status" value="1"/>
</dbReference>
<dbReference type="Gene3D" id="3.30.420.10">
    <property type="entry name" value="Ribonuclease H-like superfamily/Ribonuclease H"/>
    <property type="match status" value="1"/>
</dbReference>
<proteinExistence type="predicted"/>
<dbReference type="PANTHER" id="PTHR46889">
    <property type="entry name" value="TRANSPOSASE INSF FOR INSERTION SEQUENCE IS3B-RELATED"/>
    <property type="match status" value="1"/>
</dbReference>
<evidence type="ECO:0000313" key="3">
    <source>
        <dbReference type="EMBL" id="WYM97236.1"/>
    </source>
</evidence>
<feature type="region of interest" description="Disordered" evidence="1">
    <location>
        <begin position="67"/>
        <end position="90"/>
    </location>
</feature>
<feature type="domain" description="Integrase catalytic" evidence="2">
    <location>
        <begin position="249"/>
        <end position="417"/>
    </location>
</feature>
<organism evidence="3 4">
    <name type="scientific">Metamycoplasma faucium</name>
    <dbReference type="NCBI Taxonomy" id="56142"/>
    <lineage>
        <taxon>Bacteria</taxon>
        <taxon>Bacillati</taxon>
        <taxon>Mycoplasmatota</taxon>
        <taxon>Mycoplasmoidales</taxon>
        <taxon>Metamycoplasmataceae</taxon>
        <taxon>Metamycoplasma</taxon>
    </lineage>
</organism>
<dbReference type="InterPro" id="IPR001584">
    <property type="entry name" value="Integrase_cat-core"/>
</dbReference>
<keyword evidence="4" id="KW-1185">Reference proteome</keyword>
<evidence type="ECO:0000259" key="2">
    <source>
        <dbReference type="PROSITE" id="PS50994"/>
    </source>
</evidence>
<dbReference type="Proteomes" id="UP001622612">
    <property type="component" value="Chromosome"/>
</dbReference>
<dbReference type="InterPro" id="IPR012337">
    <property type="entry name" value="RNaseH-like_sf"/>
</dbReference>
<dbReference type="NCBIfam" id="NF033516">
    <property type="entry name" value="transpos_IS3"/>
    <property type="match status" value="1"/>
</dbReference>
<dbReference type="SUPFAM" id="SSF53098">
    <property type="entry name" value="Ribonuclease H-like"/>
    <property type="match status" value="1"/>
</dbReference>
<protein>
    <submittedName>
        <fullName evidence="3">IS3 family transposase</fullName>
    </submittedName>
</protein>
<dbReference type="RefSeq" id="WP_405311571.1">
    <property type="nucleotide sequence ID" value="NZ_CP088155.1"/>
</dbReference>
<evidence type="ECO:0000313" key="4">
    <source>
        <dbReference type="Proteomes" id="UP001622612"/>
    </source>
</evidence>
<evidence type="ECO:0000256" key="1">
    <source>
        <dbReference type="SAM" id="MobiDB-lite"/>
    </source>
</evidence>
<dbReference type="EMBL" id="CP088155">
    <property type="protein sequence ID" value="WYM97236.1"/>
    <property type="molecule type" value="Genomic_DNA"/>
</dbReference>
<gene>
    <name evidence="3" type="ORF">LQ356_03485</name>
</gene>
<dbReference type="InterPro" id="IPR036397">
    <property type="entry name" value="RNaseH_sf"/>
</dbReference>
<dbReference type="PROSITE" id="PS50994">
    <property type="entry name" value="INTEGRASE"/>
    <property type="match status" value="1"/>
</dbReference>
<dbReference type="InterPro" id="IPR050900">
    <property type="entry name" value="Transposase_IS3/IS150/IS904"/>
</dbReference>
<reference evidence="3" key="1">
    <citation type="submission" date="2021-11" db="EMBL/GenBank/DDBJ databases">
        <title>The first genome sequence of unculturable Mycoplasma faucium obtained by de novo assembly of metagenomic reads.</title>
        <authorList>
            <person name="Sabat A.J."/>
            <person name="Bathoorn E."/>
            <person name="Akkerboom V."/>
            <person name="Friedrich A.W."/>
        </authorList>
    </citation>
    <scope>NUCLEOTIDE SEQUENCE [LARGE SCALE GENOMIC DNA]</scope>
    <source>
        <strain evidence="3">UMCG-MFM1</strain>
    </source>
</reference>